<name>A0ABX1VEQ5_9PLAN</name>
<dbReference type="EMBL" id="WTPX01000066">
    <property type="protein sequence ID" value="NNJ26209.1"/>
    <property type="molecule type" value="Genomic_DNA"/>
</dbReference>
<comment type="caution">
    <text evidence="2">The sequence shown here is derived from an EMBL/GenBank/DDBJ whole genome shotgun (WGS) entry which is preliminary data.</text>
</comment>
<accession>A0ABX1VEQ5</accession>
<protein>
    <submittedName>
        <fullName evidence="2">Uncharacterized protein</fullName>
    </submittedName>
</protein>
<keyword evidence="3" id="KW-1185">Reference proteome</keyword>
<evidence type="ECO:0000313" key="2">
    <source>
        <dbReference type="EMBL" id="NNJ26209.1"/>
    </source>
</evidence>
<dbReference type="Proteomes" id="UP000609651">
    <property type="component" value="Unassembled WGS sequence"/>
</dbReference>
<evidence type="ECO:0000313" key="3">
    <source>
        <dbReference type="Proteomes" id="UP000609651"/>
    </source>
</evidence>
<organism evidence="2 3">
    <name type="scientific">Alienimonas chondri</name>
    <dbReference type="NCBI Taxonomy" id="2681879"/>
    <lineage>
        <taxon>Bacteria</taxon>
        <taxon>Pseudomonadati</taxon>
        <taxon>Planctomycetota</taxon>
        <taxon>Planctomycetia</taxon>
        <taxon>Planctomycetales</taxon>
        <taxon>Planctomycetaceae</taxon>
        <taxon>Alienimonas</taxon>
    </lineage>
</organism>
<reference evidence="2 3" key="1">
    <citation type="journal article" date="2020" name="Syst. Appl. Microbiol.">
        <title>Alienimonas chondri sp. nov., a novel planctomycete isolated from the biofilm of the red alga Chondrus crispus.</title>
        <authorList>
            <person name="Vitorino I."/>
            <person name="Albuquerque L."/>
            <person name="Wiegand S."/>
            <person name="Kallscheuer N."/>
            <person name="da Costa M.S."/>
            <person name="Lobo-da-Cunha A."/>
            <person name="Jogler C."/>
            <person name="Lage O.M."/>
        </authorList>
    </citation>
    <scope>NUCLEOTIDE SEQUENCE [LARGE SCALE GENOMIC DNA]</scope>
    <source>
        <strain evidence="2 3">LzC2</strain>
    </source>
</reference>
<feature type="region of interest" description="Disordered" evidence="1">
    <location>
        <begin position="37"/>
        <end position="62"/>
    </location>
</feature>
<gene>
    <name evidence="2" type="ORF">LzC2_22900</name>
</gene>
<feature type="compositionally biased region" description="Basic and acidic residues" evidence="1">
    <location>
        <begin position="50"/>
        <end position="62"/>
    </location>
</feature>
<sequence>MGHQFDPAVDVERDSNGLWRWSDKPETHRAVQTYFETRNGDGATRSHRRGIPECRQERSNAA</sequence>
<proteinExistence type="predicted"/>
<evidence type="ECO:0000256" key="1">
    <source>
        <dbReference type="SAM" id="MobiDB-lite"/>
    </source>
</evidence>